<dbReference type="SFLD" id="SFLDG01386">
    <property type="entry name" value="main_SPASM_domain-containing"/>
    <property type="match status" value="1"/>
</dbReference>
<gene>
    <name evidence="12 14" type="primary">moaA</name>
    <name evidence="14" type="ORF">MNODULE_17130</name>
</gene>
<comment type="function">
    <text evidence="12">Catalyzes the cyclization of GTP to (8S)-3',8-cyclo-7,8-dihydroguanosine 5'-triphosphate.</text>
</comment>
<comment type="catalytic activity">
    <reaction evidence="11 12">
        <text>GTP + AH2 + S-adenosyl-L-methionine = (8S)-3',8-cyclo-7,8-dihydroguanosine 5'-triphosphate + 5'-deoxyadenosine + L-methionine + A + H(+)</text>
        <dbReference type="Rhea" id="RHEA:49576"/>
        <dbReference type="ChEBI" id="CHEBI:13193"/>
        <dbReference type="ChEBI" id="CHEBI:15378"/>
        <dbReference type="ChEBI" id="CHEBI:17319"/>
        <dbReference type="ChEBI" id="CHEBI:17499"/>
        <dbReference type="ChEBI" id="CHEBI:37565"/>
        <dbReference type="ChEBI" id="CHEBI:57844"/>
        <dbReference type="ChEBI" id="CHEBI:59789"/>
        <dbReference type="ChEBI" id="CHEBI:131766"/>
        <dbReference type="EC" id="4.1.99.22"/>
    </reaction>
</comment>
<sequence length="331" mass="37505">MNPLVDSYKRTVSYMRVSITDRCNLRCVYCMPEEGLEWTPTDEILTYDELTRIITVAAKRGLRKVRITGGEPLVRKGVVGFVEQLSRVPGLKELALTTNGVFLKELSADLYKAGLRRINISLDSLNPKTFAQVVRRDIFPKVWEGIEEAERVGFEPIKINCVLQQGVNDHEVMDFVRLTLRKPYHIRFIEYMPCANWDTWVKTYKPFSAVVDEVETQFGKLVPVGGSNENDNGPAENFRIPGAPGVVGFIHAVSHDFCDTCNRVRLTADGKIRPCLFSEIAVDFRDALRNGCSDEEIEGLLDQVLYVKPEYHELDMLPEEKKLTTMVNLGG</sequence>
<accession>A0A7X6IC61</accession>
<feature type="binding site" evidence="12">
    <location>
        <position position="261"/>
    </location>
    <ligand>
        <name>[4Fe-4S] cluster</name>
        <dbReference type="ChEBI" id="CHEBI:49883"/>
        <label>2</label>
        <note>4Fe-4S-substrate</note>
    </ligand>
</feature>
<dbReference type="InterPro" id="IPR050105">
    <property type="entry name" value="MoCo_biosynth_MoaA/MoaC"/>
</dbReference>
<dbReference type="PANTHER" id="PTHR22960:SF0">
    <property type="entry name" value="MOLYBDENUM COFACTOR BIOSYNTHESIS PROTEIN 1"/>
    <property type="match status" value="1"/>
</dbReference>
<evidence type="ECO:0000256" key="12">
    <source>
        <dbReference type="HAMAP-Rule" id="MF_01225"/>
    </source>
</evidence>
<dbReference type="InterPro" id="IPR013785">
    <property type="entry name" value="Aldolase_TIM"/>
</dbReference>
<keyword evidence="7 12" id="KW-0411">Iron-sulfur</keyword>
<dbReference type="GO" id="GO:0061798">
    <property type="term" value="F:GTP 3',8'-cyclase activity"/>
    <property type="evidence" value="ECO:0007669"/>
    <property type="project" value="UniProtKB-UniRule"/>
</dbReference>
<keyword evidence="2 12" id="KW-0004">4Fe-4S</keyword>
<dbReference type="PANTHER" id="PTHR22960">
    <property type="entry name" value="MOLYBDOPTERIN COFACTOR SYNTHESIS PROTEIN A"/>
    <property type="match status" value="1"/>
</dbReference>
<feature type="binding site" evidence="12">
    <location>
        <position position="258"/>
    </location>
    <ligand>
        <name>[4Fe-4S] cluster</name>
        <dbReference type="ChEBI" id="CHEBI:49883"/>
        <label>2</label>
        <note>4Fe-4S-substrate</note>
    </ligand>
</feature>
<feature type="binding site" evidence="12">
    <location>
        <position position="66"/>
    </location>
    <ligand>
        <name>GTP</name>
        <dbReference type="ChEBI" id="CHEBI:37565"/>
    </ligand>
</feature>
<comment type="pathway">
    <text evidence="12">Cofactor biosynthesis; molybdopterin biosynthesis.</text>
</comment>
<comment type="cofactor">
    <cofactor evidence="12">
        <name>[4Fe-4S] cluster</name>
        <dbReference type="ChEBI" id="CHEBI:49883"/>
    </cofactor>
    <text evidence="12">Binds 2 [4Fe-4S] clusters. Binds 1 [4Fe-4S] cluster coordinated with 3 cysteines and an exchangeable S-adenosyl-L-methionine and 1 [4Fe-4S] cluster coordinated with 3 cysteines and the GTP-derived substrate.</text>
</comment>
<feature type="binding site" evidence="12">
    <location>
        <position position="158"/>
    </location>
    <ligand>
        <name>GTP</name>
        <dbReference type="ChEBI" id="CHEBI:37565"/>
    </ligand>
</feature>
<dbReference type="GO" id="GO:0046872">
    <property type="term" value="F:metal ion binding"/>
    <property type="evidence" value="ECO:0007669"/>
    <property type="project" value="UniProtKB-KW"/>
</dbReference>
<dbReference type="InterPro" id="IPR010505">
    <property type="entry name" value="MoaA_twitch"/>
</dbReference>
<dbReference type="EMBL" id="VTOW01000003">
    <property type="protein sequence ID" value="NKE72476.1"/>
    <property type="molecule type" value="Genomic_DNA"/>
</dbReference>
<dbReference type="GO" id="GO:0005525">
    <property type="term" value="F:GTP binding"/>
    <property type="evidence" value="ECO:0007669"/>
    <property type="project" value="UniProtKB-UniRule"/>
</dbReference>
<comment type="subunit">
    <text evidence="12">Monomer and homodimer.</text>
</comment>
<dbReference type="InterPro" id="IPR013483">
    <property type="entry name" value="MoaA"/>
</dbReference>
<feature type="binding site" evidence="12">
    <location>
        <position position="23"/>
    </location>
    <ligand>
        <name>[4Fe-4S] cluster</name>
        <dbReference type="ChEBI" id="CHEBI:49883"/>
        <label>1</label>
        <note>4Fe-4S-S-AdoMet</note>
    </ligand>
</feature>
<dbReference type="InterPro" id="IPR006638">
    <property type="entry name" value="Elp3/MiaA/NifB-like_rSAM"/>
</dbReference>
<feature type="binding site" evidence="12">
    <location>
        <position position="192"/>
    </location>
    <ligand>
        <name>S-adenosyl-L-methionine</name>
        <dbReference type="ChEBI" id="CHEBI:59789"/>
    </ligand>
</feature>
<feature type="binding site" evidence="12">
    <location>
        <position position="70"/>
    </location>
    <ligand>
        <name>S-adenosyl-L-methionine</name>
        <dbReference type="ChEBI" id="CHEBI:59789"/>
    </ligand>
</feature>
<evidence type="ECO:0000256" key="11">
    <source>
        <dbReference type="ARBA" id="ARBA00048697"/>
    </source>
</evidence>
<dbReference type="NCBIfam" id="NF001199">
    <property type="entry name" value="PRK00164.2-1"/>
    <property type="match status" value="1"/>
</dbReference>
<keyword evidence="10 12" id="KW-0456">Lyase</keyword>
<dbReference type="InterPro" id="IPR058240">
    <property type="entry name" value="rSAM_sf"/>
</dbReference>
<dbReference type="PROSITE" id="PS01305">
    <property type="entry name" value="MOAA_NIFB_PQQE"/>
    <property type="match status" value="1"/>
</dbReference>
<keyword evidence="3 12" id="KW-0949">S-adenosyl-L-methionine</keyword>
<dbReference type="CDD" id="cd01335">
    <property type="entry name" value="Radical_SAM"/>
    <property type="match status" value="1"/>
</dbReference>
<feature type="binding site" evidence="12">
    <location>
        <position position="275"/>
    </location>
    <ligand>
        <name>[4Fe-4S] cluster</name>
        <dbReference type="ChEBI" id="CHEBI:49883"/>
        <label>2</label>
        <note>4Fe-4S-substrate</note>
    </ligand>
</feature>
<evidence type="ECO:0000256" key="8">
    <source>
        <dbReference type="ARBA" id="ARBA00023134"/>
    </source>
</evidence>
<dbReference type="InterPro" id="IPR040064">
    <property type="entry name" value="MoaA-like"/>
</dbReference>
<feature type="binding site" evidence="12">
    <location>
        <position position="97"/>
    </location>
    <ligand>
        <name>GTP</name>
        <dbReference type="ChEBI" id="CHEBI:37565"/>
    </ligand>
</feature>
<dbReference type="GO" id="GO:0051539">
    <property type="term" value="F:4 iron, 4 sulfur cluster binding"/>
    <property type="evidence" value="ECO:0007669"/>
    <property type="project" value="UniProtKB-UniRule"/>
</dbReference>
<evidence type="ECO:0000256" key="6">
    <source>
        <dbReference type="ARBA" id="ARBA00023004"/>
    </source>
</evidence>
<dbReference type="PROSITE" id="PS51918">
    <property type="entry name" value="RADICAL_SAM"/>
    <property type="match status" value="1"/>
</dbReference>
<keyword evidence="6 12" id="KW-0408">Iron</keyword>
<dbReference type="GO" id="GO:0061799">
    <property type="term" value="F:cyclic pyranopterin monophosphate synthase activity"/>
    <property type="evidence" value="ECO:0007669"/>
    <property type="project" value="TreeGrafter"/>
</dbReference>
<dbReference type="InterPro" id="IPR007197">
    <property type="entry name" value="rSAM"/>
</dbReference>
<comment type="caution">
    <text evidence="14">The sequence shown here is derived from an EMBL/GenBank/DDBJ whole genome shotgun (WGS) entry which is preliminary data.</text>
</comment>
<feature type="binding site" evidence="12">
    <location>
        <position position="27"/>
    </location>
    <ligand>
        <name>[4Fe-4S] cluster</name>
        <dbReference type="ChEBI" id="CHEBI:49883"/>
        <label>1</label>
        <note>4Fe-4S-S-AdoMet</note>
    </ligand>
</feature>
<dbReference type="SFLD" id="SFLDG01067">
    <property type="entry name" value="SPASM/twitch_domain_containing"/>
    <property type="match status" value="1"/>
</dbReference>
<dbReference type="RefSeq" id="WP_168062151.1">
    <property type="nucleotide sequence ID" value="NZ_VTOW01000003.1"/>
</dbReference>
<dbReference type="EC" id="4.1.99.22" evidence="1 12"/>
<feature type="domain" description="Radical SAM core" evidence="13">
    <location>
        <begin position="7"/>
        <end position="221"/>
    </location>
</feature>
<evidence type="ECO:0000313" key="15">
    <source>
        <dbReference type="Proteomes" id="UP000534783"/>
    </source>
</evidence>
<dbReference type="CDD" id="cd21117">
    <property type="entry name" value="Twitch_MoaA"/>
    <property type="match status" value="1"/>
</dbReference>
<dbReference type="Gene3D" id="3.20.20.70">
    <property type="entry name" value="Aldolase class I"/>
    <property type="match status" value="1"/>
</dbReference>
<keyword evidence="5 12" id="KW-0547">Nucleotide-binding</keyword>
<keyword evidence="8 12" id="KW-0342">GTP-binding</keyword>
<dbReference type="UniPathway" id="UPA00344"/>
<evidence type="ECO:0000256" key="9">
    <source>
        <dbReference type="ARBA" id="ARBA00023150"/>
    </source>
</evidence>
<dbReference type="AlphaFoldDB" id="A0A7X6IC61"/>
<evidence type="ECO:0000256" key="2">
    <source>
        <dbReference type="ARBA" id="ARBA00022485"/>
    </source>
</evidence>
<name>A0A7X6IC61_9BACT</name>
<dbReference type="NCBIfam" id="TIGR02666">
    <property type="entry name" value="moaA"/>
    <property type="match status" value="1"/>
</dbReference>
<feature type="binding site" evidence="12">
    <location>
        <position position="30"/>
    </location>
    <ligand>
        <name>[4Fe-4S] cluster</name>
        <dbReference type="ChEBI" id="CHEBI:49883"/>
        <label>1</label>
        <note>4Fe-4S-S-AdoMet</note>
    </ligand>
</feature>
<feature type="binding site" evidence="12">
    <location>
        <begin position="263"/>
        <end position="265"/>
    </location>
    <ligand>
        <name>GTP</name>
        <dbReference type="ChEBI" id="CHEBI:37565"/>
    </ligand>
</feature>
<dbReference type="SMART" id="SM00729">
    <property type="entry name" value="Elp3"/>
    <property type="match status" value="1"/>
</dbReference>
<feature type="binding site" evidence="12">
    <location>
        <position position="29"/>
    </location>
    <ligand>
        <name>S-adenosyl-L-methionine</name>
        <dbReference type="ChEBI" id="CHEBI:59789"/>
    </ligand>
</feature>
<protein>
    <recommendedName>
        <fullName evidence="1 12">GTP 3',8-cyclase</fullName>
        <ecNumber evidence="1 12">4.1.99.22</ecNumber>
    </recommendedName>
    <alternativeName>
        <fullName evidence="12">Molybdenum cofactor biosynthesis protein A</fullName>
    </alternativeName>
</protein>
<dbReference type="Proteomes" id="UP000534783">
    <property type="component" value="Unassembled WGS sequence"/>
</dbReference>
<feature type="binding site" evidence="12">
    <location>
        <position position="121"/>
    </location>
    <ligand>
        <name>S-adenosyl-L-methionine</name>
        <dbReference type="ChEBI" id="CHEBI:59789"/>
    </ligand>
</feature>
<proteinExistence type="inferred from homology"/>
<keyword evidence="15" id="KW-1185">Reference proteome</keyword>
<evidence type="ECO:0000313" key="14">
    <source>
        <dbReference type="EMBL" id="NKE72476.1"/>
    </source>
</evidence>
<dbReference type="InterPro" id="IPR000385">
    <property type="entry name" value="MoaA_NifB_PqqE_Fe-S-bd_CS"/>
</dbReference>
<organism evidence="14 15">
    <name type="scientific">Candidatus Manganitrophus noduliformans</name>
    <dbReference type="NCBI Taxonomy" id="2606439"/>
    <lineage>
        <taxon>Bacteria</taxon>
        <taxon>Pseudomonadati</taxon>
        <taxon>Nitrospirota</taxon>
        <taxon>Nitrospiria</taxon>
        <taxon>Candidatus Troglogloeales</taxon>
        <taxon>Candidatus Manganitrophaceae</taxon>
        <taxon>Candidatus Manganitrophus</taxon>
    </lineage>
</organism>
<dbReference type="SFLD" id="SFLDS00029">
    <property type="entry name" value="Radical_SAM"/>
    <property type="match status" value="1"/>
</dbReference>
<dbReference type="GO" id="GO:1904047">
    <property type="term" value="F:S-adenosyl-L-methionine binding"/>
    <property type="evidence" value="ECO:0007669"/>
    <property type="project" value="UniProtKB-UniRule"/>
</dbReference>
<evidence type="ECO:0000256" key="10">
    <source>
        <dbReference type="ARBA" id="ARBA00023239"/>
    </source>
</evidence>
<dbReference type="SFLD" id="SFLDG01383">
    <property type="entry name" value="cyclic_pyranopterin_phosphate"/>
    <property type="match status" value="1"/>
</dbReference>
<evidence type="ECO:0000256" key="1">
    <source>
        <dbReference type="ARBA" id="ARBA00012167"/>
    </source>
</evidence>
<evidence type="ECO:0000256" key="7">
    <source>
        <dbReference type="ARBA" id="ARBA00023014"/>
    </source>
</evidence>
<evidence type="ECO:0000256" key="4">
    <source>
        <dbReference type="ARBA" id="ARBA00022723"/>
    </source>
</evidence>
<reference evidence="14 15" key="1">
    <citation type="journal article" date="2020" name="Nature">
        <title>Bacterial chemolithoautotrophy via manganese oxidation.</title>
        <authorList>
            <person name="Yu H."/>
            <person name="Leadbetter J.R."/>
        </authorList>
    </citation>
    <scope>NUCLEOTIDE SEQUENCE [LARGE SCALE GENOMIC DNA]</scope>
    <source>
        <strain evidence="14 15">Mn-1</strain>
    </source>
</reference>
<dbReference type="GO" id="GO:0006777">
    <property type="term" value="P:Mo-molybdopterin cofactor biosynthetic process"/>
    <property type="evidence" value="ECO:0007669"/>
    <property type="project" value="UniProtKB-UniRule"/>
</dbReference>
<dbReference type="HAMAP" id="MF_01225_B">
    <property type="entry name" value="MoaA_B"/>
    <property type="match status" value="1"/>
</dbReference>
<evidence type="ECO:0000256" key="5">
    <source>
        <dbReference type="ARBA" id="ARBA00022741"/>
    </source>
</evidence>
<feature type="binding site" evidence="12">
    <location>
        <position position="16"/>
    </location>
    <ligand>
        <name>GTP</name>
        <dbReference type="ChEBI" id="CHEBI:37565"/>
    </ligand>
</feature>
<keyword evidence="9 12" id="KW-0501">Molybdenum cofactor biosynthesis</keyword>
<dbReference type="Pfam" id="PF04055">
    <property type="entry name" value="Radical_SAM"/>
    <property type="match status" value="1"/>
</dbReference>
<dbReference type="SUPFAM" id="SSF102114">
    <property type="entry name" value="Radical SAM enzymes"/>
    <property type="match status" value="1"/>
</dbReference>
<comment type="similarity">
    <text evidence="12">Belongs to the radical SAM superfamily. MoaA family.</text>
</comment>
<evidence type="ECO:0000259" key="13">
    <source>
        <dbReference type="PROSITE" id="PS51918"/>
    </source>
</evidence>
<evidence type="ECO:0000256" key="3">
    <source>
        <dbReference type="ARBA" id="ARBA00022691"/>
    </source>
</evidence>
<dbReference type="Pfam" id="PF06463">
    <property type="entry name" value="Mob_synth_C"/>
    <property type="match status" value="1"/>
</dbReference>
<keyword evidence="4 12" id="KW-0479">Metal-binding</keyword>